<reference evidence="1 2" key="1">
    <citation type="submission" date="2018-03" db="EMBL/GenBank/DDBJ databases">
        <title>Genomic Encyclopedia of Archaeal and Bacterial Type Strains, Phase II (KMG-II): from individual species to whole genera.</title>
        <authorList>
            <person name="Goeker M."/>
        </authorList>
    </citation>
    <scope>NUCLEOTIDE SEQUENCE [LARGE SCALE GENOMIC DNA]</scope>
    <source>
        <strain evidence="1 2">DSM 27267</strain>
    </source>
</reference>
<dbReference type="AlphaFoldDB" id="A0A2P8C9R6"/>
<gene>
    <name evidence="1" type="ORF">CLV93_108108</name>
</gene>
<proteinExistence type="predicted"/>
<name>A0A2P8C9R6_9BACT</name>
<comment type="caution">
    <text evidence="1">The sequence shown here is derived from an EMBL/GenBank/DDBJ whole genome shotgun (WGS) entry which is preliminary data.</text>
</comment>
<protein>
    <submittedName>
        <fullName evidence="1">Uncharacterized protein</fullName>
    </submittedName>
</protein>
<organism evidence="1 2">
    <name type="scientific">Prolixibacter denitrificans</name>
    <dbReference type="NCBI Taxonomy" id="1541063"/>
    <lineage>
        <taxon>Bacteria</taxon>
        <taxon>Pseudomonadati</taxon>
        <taxon>Bacteroidota</taxon>
        <taxon>Bacteroidia</taxon>
        <taxon>Marinilabiliales</taxon>
        <taxon>Prolixibacteraceae</taxon>
        <taxon>Prolixibacter</taxon>
    </lineage>
</organism>
<sequence length="181" mass="20252">MIKSRSSGCDEAPSATESILSPAYEVPQFREDVHARCMKCVCFGKMLMHAAWSVSVSGRCSCTLHEVCQFREDVHACCMECFSFGEILVTLQRVASVSGRYFSRCNEVPPFPEDVRHAATDTSREARRFIRCWLSPTVGCKDVIPPEDDILQSALVKSHNCSGLILYRVTRSPIWKLLPGS</sequence>
<dbReference type="EMBL" id="PYGC01000008">
    <property type="protein sequence ID" value="PSK81710.1"/>
    <property type="molecule type" value="Genomic_DNA"/>
</dbReference>
<evidence type="ECO:0000313" key="2">
    <source>
        <dbReference type="Proteomes" id="UP000240621"/>
    </source>
</evidence>
<evidence type="ECO:0000313" key="1">
    <source>
        <dbReference type="EMBL" id="PSK81710.1"/>
    </source>
</evidence>
<accession>A0A2P8C9R6</accession>
<dbReference type="Proteomes" id="UP000240621">
    <property type="component" value="Unassembled WGS sequence"/>
</dbReference>